<dbReference type="Proteomes" id="UP000192333">
    <property type="component" value="Chromosome I"/>
</dbReference>
<keyword evidence="1" id="KW-0004">4Fe-4S</keyword>
<keyword evidence="5" id="KW-0411">Iron-sulfur</keyword>
<dbReference type="InterPro" id="IPR039650">
    <property type="entry name" value="HdrA-like"/>
</dbReference>
<dbReference type="Gene3D" id="3.50.50.60">
    <property type="entry name" value="FAD/NAD(P)-binding domain"/>
    <property type="match status" value="1"/>
</dbReference>
<dbReference type="GO" id="GO:0051539">
    <property type="term" value="F:4 iron, 4 sulfur cluster binding"/>
    <property type="evidence" value="ECO:0007669"/>
    <property type="project" value="UniProtKB-KW"/>
</dbReference>
<proteinExistence type="predicted"/>
<keyword evidence="2" id="KW-0479">Metal-binding</keyword>
<gene>
    <name evidence="6" type="ORF">SAMN00777080_2264</name>
</gene>
<protein>
    <submittedName>
        <fullName evidence="6">2-polyprenyl-6-methoxyphenol hydroxylase and related FAD-dependent oxidoreductases</fullName>
    </submittedName>
</protein>
<accession>A0A1W2H3Y0</accession>
<evidence type="ECO:0000256" key="2">
    <source>
        <dbReference type="ARBA" id="ARBA00022723"/>
    </source>
</evidence>
<evidence type="ECO:0000256" key="4">
    <source>
        <dbReference type="ARBA" id="ARBA00023004"/>
    </source>
</evidence>
<keyword evidence="7" id="KW-1185">Reference proteome</keyword>
<dbReference type="InterPro" id="IPR036188">
    <property type="entry name" value="FAD/NAD-bd_sf"/>
</dbReference>
<evidence type="ECO:0000256" key="1">
    <source>
        <dbReference type="ARBA" id="ARBA00022485"/>
    </source>
</evidence>
<evidence type="ECO:0000313" key="6">
    <source>
        <dbReference type="EMBL" id="SMD43657.1"/>
    </source>
</evidence>
<dbReference type="RefSeq" id="WP_084120535.1">
    <property type="nucleotide sequence ID" value="NZ_LT838813.1"/>
</dbReference>
<dbReference type="GO" id="GO:0016491">
    <property type="term" value="F:oxidoreductase activity"/>
    <property type="evidence" value="ECO:0007669"/>
    <property type="project" value="UniProtKB-KW"/>
</dbReference>
<dbReference type="STRING" id="758820.SAMN00777080_2264"/>
<dbReference type="GO" id="GO:0046872">
    <property type="term" value="F:metal ion binding"/>
    <property type="evidence" value="ECO:0007669"/>
    <property type="project" value="UniProtKB-KW"/>
</dbReference>
<dbReference type="SUPFAM" id="SSF51905">
    <property type="entry name" value="FAD/NAD(P)-binding domain"/>
    <property type="match status" value="1"/>
</dbReference>
<keyword evidence="3" id="KW-0560">Oxidoreductase</keyword>
<keyword evidence="4" id="KW-0408">Iron</keyword>
<evidence type="ECO:0000256" key="5">
    <source>
        <dbReference type="ARBA" id="ARBA00023014"/>
    </source>
</evidence>
<evidence type="ECO:0000313" key="7">
    <source>
        <dbReference type="Proteomes" id="UP000192333"/>
    </source>
</evidence>
<evidence type="ECO:0000256" key="3">
    <source>
        <dbReference type="ARBA" id="ARBA00023002"/>
    </source>
</evidence>
<dbReference type="OrthoDB" id="9780658at2"/>
<dbReference type="EMBL" id="LT838813">
    <property type="protein sequence ID" value="SMD43657.1"/>
    <property type="molecule type" value="Genomic_DNA"/>
</dbReference>
<dbReference type="Pfam" id="PF12831">
    <property type="entry name" value="FAD_oxidored"/>
    <property type="match status" value="1"/>
</dbReference>
<name>A0A1W2H3Y0_9BACT</name>
<organism evidence="6 7">
    <name type="scientific">Aquiflexum balticum DSM 16537</name>
    <dbReference type="NCBI Taxonomy" id="758820"/>
    <lineage>
        <taxon>Bacteria</taxon>
        <taxon>Pseudomonadati</taxon>
        <taxon>Bacteroidota</taxon>
        <taxon>Cytophagia</taxon>
        <taxon>Cytophagales</taxon>
        <taxon>Cyclobacteriaceae</taxon>
        <taxon>Aquiflexum</taxon>
    </lineage>
</organism>
<reference evidence="7" key="1">
    <citation type="submission" date="2017-04" db="EMBL/GenBank/DDBJ databases">
        <authorList>
            <person name="Varghese N."/>
            <person name="Submissions S."/>
        </authorList>
    </citation>
    <scope>NUCLEOTIDE SEQUENCE [LARGE SCALE GENOMIC DNA]</scope>
    <source>
        <strain evidence="7">DSM 16537</strain>
    </source>
</reference>
<dbReference type="PANTHER" id="PTHR43498:SF1">
    <property type="entry name" value="COB--COM HETERODISULFIDE REDUCTASE IRON-SULFUR SUBUNIT A"/>
    <property type="match status" value="1"/>
</dbReference>
<sequence length="769" mass="86849">MKRENFVVGKRKLKTDTIVSDLVIVGGGLAGTCCAITAARHGVKVTLVQDRPVLGGNGSSEVRLWILGATSHMGNNNRWAREGGVVDEILVENLYRNPEGNPLILDTILIEKVSLEPNIRLLLNTAAYDLNKKEDDQIESVLAFCSQNSTEYLLRAPLFVDASGDGILGFLSGAAFRIGAESKEEFDEGFAPDLTYGELLGHSLYFYSKDTGKPVRFIPPSYANTEITKLPRFRSFNLKEHGCRLWWVEYGGRKDTIHDSEEIKWELWRVIYGIWNHIKNSGEYPDSENLTLEWVGTIPGKRESRRFEGDYMLTQKDVVEQRPHFDAVSFGGWALDLHPAEGVFGDKAGCTQWHSKGVYQIPFRTMYSKNIKNLFLAGRLISATHVAFGSSRVMATCAHNSQAVAIAAMLCAEQNMLPADLLENGLIRELQKRLIKSGQYIPHFRLEDELDLIKSAQIASSSEFEFRGLPFDGPWYSLDFSMAQMIPIQSGIVPGIKIQVKSAVKSRLSIELRISEKTQNYTPEVILEHLEIEIEPGENFYSFSFEHSIPFAQYAFVTFVANPDIMLKCSNLRVTGLLSVFNKFNKSVATSSRQEPPAGIGIDSFEFWVPERRPKGNNLAFEMDQSLRPFSKENIRNGIFRPTTQPNAWVASLEDPNPTITLEWTQKQELSEVQLYFDTDFDHPMESTLMGHPESEIPFCAKSFKIKDDSGKVILHQLENHQSIQKIRFYIPVNTDKLTFEFEKRLGSVPLSVFGISCYSLTNDLNFQR</sequence>
<dbReference type="AlphaFoldDB" id="A0A1W2H3Y0"/>
<dbReference type="PANTHER" id="PTHR43498">
    <property type="entry name" value="FERREDOXIN:COB-COM HETERODISULFIDE REDUCTASE SUBUNIT A"/>
    <property type="match status" value="1"/>
</dbReference>